<dbReference type="InterPro" id="IPR036259">
    <property type="entry name" value="MFS_trans_sf"/>
</dbReference>
<protein>
    <submittedName>
        <fullName evidence="7">Sugar transport protein</fullName>
    </submittedName>
</protein>
<feature type="transmembrane region" description="Helical" evidence="5">
    <location>
        <begin position="270"/>
        <end position="291"/>
    </location>
</feature>
<feature type="transmembrane region" description="Helical" evidence="5">
    <location>
        <begin position="298"/>
        <end position="316"/>
    </location>
</feature>
<feature type="transmembrane region" description="Helical" evidence="5">
    <location>
        <begin position="52"/>
        <end position="72"/>
    </location>
</feature>
<keyword evidence="7" id="KW-0813">Transport</keyword>
<feature type="transmembrane region" description="Helical" evidence="5">
    <location>
        <begin position="322"/>
        <end position="346"/>
    </location>
</feature>
<comment type="subcellular location">
    <subcellularLocation>
        <location evidence="1">Membrane</location>
        <topology evidence="1">Multi-pass membrane protein</topology>
    </subcellularLocation>
</comment>
<keyword evidence="4 5" id="KW-0472">Membrane</keyword>
<evidence type="ECO:0000313" key="7">
    <source>
        <dbReference type="EMBL" id="GBR49425.1"/>
    </source>
</evidence>
<feature type="transmembrane region" description="Helical" evidence="5">
    <location>
        <begin position="232"/>
        <end position="255"/>
    </location>
</feature>
<dbReference type="Pfam" id="PF07690">
    <property type="entry name" value="MFS_1"/>
    <property type="match status" value="2"/>
</dbReference>
<feature type="transmembrane region" description="Helical" evidence="5">
    <location>
        <begin position="181"/>
        <end position="200"/>
    </location>
</feature>
<dbReference type="InterPro" id="IPR020846">
    <property type="entry name" value="MFS_dom"/>
</dbReference>
<evidence type="ECO:0000256" key="1">
    <source>
        <dbReference type="ARBA" id="ARBA00004141"/>
    </source>
</evidence>
<organism evidence="7 8">
    <name type="scientific">Neokomagataea tanensis NBRC 106556</name>
    <dbReference type="NCBI Taxonomy" id="1223519"/>
    <lineage>
        <taxon>Bacteria</taxon>
        <taxon>Pseudomonadati</taxon>
        <taxon>Pseudomonadota</taxon>
        <taxon>Alphaproteobacteria</taxon>
        <taxon>Acetobacterales</taxon>
        <taxon>Acetobacteraceae</taxon>
        <taxon>Neokomagataea</taxon>
    </lineage>
</organism>
<gene>
    <name evidence="7" type="ORF">AA106556_2046</name>
</gene>
<dbReference type="RefSeq" id="WP_068172317.1">
    <property type="nucleotide sequence ID" value="NZ_BAQB01000097.1"/>
</dbReference>
<accession>A0ABQ0QLL4</accession>
<evidence type="ECO:0000256" key="2">
    <source>
        <dbReference type="ARBA" id="ARBA00022692"/>
    </source>
</evidence>
<comment type="caution">
    <text evidence="7">The sequence shown here is derived from an EMBL/GenBank/DDBJ whole genome shotgun (WGS) entry which is preliminary data.</text>
</comment>
<keyword evidence="2 5" id="KW-0812">Transmembrane</keyword>
<keyword evidence="3 5" id="KW-1133">Transmembrane helix</keyword>
<proteinExistence type="predicted"/>
<keyword evidence="8" id="KW-1185">Reference proteome</keyword>
<dbReference type="PANTHER" id="PTHR23508:SF10">
    <property type="entry name" value="CARBOXYLIC ACID TRANSPORTER PROTEIN HOMOLOG"/>
    <property type="match status" value="1"/>
</dbReference>
<feature type="transmembrane region" description="Helical" evidence="5">
    <location>
        <begin position="92"/>
        <end position="110"/>
    </location>
</feature>
<feature type="transmembrane region" description="Helical" evidence="5">
    <location>
        <begin position="21"/>
        <end position="40"/>
    </location>
</feature>
<name>A0ABQ0QLL4_9PROT</name>
<dbReference type="PROSITE" id="PS50850">
    <property type="entry name" value="MFS"/>
    <property type="match status" value="1"/>
</dbReference>
<evidence type="ECO:0000259" key="6">
    <source>
        <dbReference type="PROSITE" id="PS50850"/>
    </source>
</evidence>
<dbReference type="SUPFAM" id="SSF103473">
    <property type="entry name" value="MFS general substrate transporter"/>
    <property type="match status" value="1"/>
</dbReference>
<dbReference type="Proteomes" id="UP001062443">
    <property type="component" value="Unassembled WGS sequence"/>
</dbReference>
<dbReference type="PROSITE" id="PS00217">
    <property type="entry name" value="SUGAR_TRANSPORT_2"/>
    <property type="match status" value="1"/>
</dbReference>
<dbReference type="Gene3D" id="1.20.1250.20">
    <property type="entry name" value="MFS general substrate transporter like domains"/>
    <property type="match status" value="2"/>
</dbReference>
<evidence type="ECO:0000256" key="4">
    <source>
        <dbReference type="ARBA" id="ARBA00023136"/>
    </source>
</evidence>
<reference evidence="7" key="1">
    <citation type="submission" date="2013-04" db="EMBL/GenBank/DDBJ databases">
        <title>The genome sequencing project of 58 acetic acid bacteria.</title>
        <authorList>
            <person name="Okamoto-Kainuma A."/>
            <person name="Ishikawa M."/>
            <person name="Umino S."/>
            <person name="Koizumi Y."/>
            <person name="Shiwa Y."/>
            <person name="Yoshikawa H."/>
            <person name="Matsutani M."/>
            <person name="Matsushita K."/>
        </authorList>
    </citation>
    <scope>NUCLEOTIDE SEQUENCE</scope>
    <source>
        <strain evidence="7">NBRC 106556</strain>
    </source>
</reference>
<dbReference type="InterPro" id="IPR011701">
    <property type="entry name" value="MFS"/>
</dbReference>
<dbReference type="InterPro" id="IPR005829">
    <property type="entry name" value="Sugar_transporter_CS"/>
</dbReference>
<dbReference type="EMBL" id="BAQB01000097">
    <property type="protein sequence ID" value="GBR49425.1"/>
    <property type="molecule type" value="Genomic_DNA"/>
</dbReference>
<keyword evidence="7" id="KW-0762">Sugar transport</keyword>
<evidence type="ECO:0000256" key="5">
    <source>
        <dbReference type="SAM" id="Phobius"/>
    </source>
</evidence>
<evidence type="ECO:0000256" key="3">
    <source>
        <dbReference type="ARBA" id="ARBA00022989"/>
    </source>
</evidence>
<dbReference type="PANTHER" id="PTHR23508">
    <property type="entry name" value="CARBOXYLIC ACID TRANSPORTER PROTEIN HOMOLOG"/>
    <property type="match status" value="1"/>
</dbReference>
<feature type="domain" description="Major facilitator superfamily (MFS) profile" evidence="6">
    <location>
        <begin position="27"/>
        <end position="409"/>
    </location>
</feature>
<sequence>MTATAIRTGPATPARSPFRELLPFWQITLASFLGWFLDAFDQTSLQFTLPDIAKDLGCTLTALGGVLMAQAIGRAIGNTGWGWLSDRYGRRFAFMLGVIWFAVFSAMTGLAHSILFLIVVQFMFGIGFGGEWTASAALLMESVPARTRPMASAIMMSGYEVGYFAANAAQELILPHYGWRALFFIGLLPALLAIFIRIGVKESPVWLRKRAELLSGHDSSTKRPRPKFRFDAAAIQAIAFMAVLEFQKAAIYTFYPTILRTAHQPVLHSIFWPVTLYCIGSLSGKLLCGWLAQKFGDLKVMLGALGIIVLTIWPFLNAVSWPLLLLAAFVMGGAASGIFALVPHYLSKCFPSETRSFGMGLGYALGSLGQGLASRLIPGFGPTPLTLPIAAESLVIGSSVLTAGIALLQPKHLPGAIMEGDEDEPKEGH</sequence>
<evidence type="ECO:0000313" key="8">
    <source>
        <dbReference type="Proteomes" id="UP001062443"/>
    </source>
</evidence>